<evidence type="ECO:0000313" key="5">
    <source>
        <dbReference type="EMBL" id="MCQ8835201.1"/>
    </source>
</evidence>
<evidence type="ECO:0000256" key="2">
    <source>
        <dbReference type="ARBA" id="ARBA00022598"/>
    </source>
</evidence>
<keyword evidence="6" id="KW-1185">Reference proteome</keyword>
<dbReference type="InterPro" id="IPR045851">
    <property type="entry name" value="AMP-bd_C_sf"/>
</dbReference>
<proteinExistence type="inferred from homology"/>
<dbReference type="InterPro" id="IPR050237">
    <property type="entry name" value="ATP-dep_AMP-bd_enzyme"/>
</dbReference>
<feature type="domain" description="AMP-dependent synthetase/ligase" evidence="3">
    <location>
        <begin position="25"/>
        <end position="396"/>
    </location>
</feature>
<dbReference type="CDD" id="cd12119">
    <property type="entry name" value="ttLC_FACS_AlkK_like"/>
    <property type="match status" value="1"/>
</dbReference>
<comment type="similarity">
    <text evidence="1">Belongs to the ATP-dependent AMP-binding enzyme family.</text>
</comment>
<dbReference type="EMBL" id="JANIIC010000072">
    <property type="protein sequence ID" value="MCQ8835201.1"/>
    <property type="molecule type" value="Genomic_DNA"/>
</dbReference>
<dbReference type="Gene3D" id="3.30.300.30">
    <property type="match status" value="1"/>
</dbReference>
<dbReference type="Pfam" id="PF00501">
    <property type="entry name" value="AMP-binding"/>
    <property type="match status" value="1"/>
</dbReference>
<evidence type="ECO:0000259" key="3">
    <source>
        <dbReference type="Pfam" id="PF00501"/>
    </source>
</evidence>
<dbReference type="AlphaFoldDB" id="A0A9X2M3Y5"/>
<dbReference type="InterPro" id="IPR025110">
    <property type="entry name" value="AMP-bd_C"/>
</dbReference>
<protein>
    <submittedName>
        <fullName evidence="5">Long-chain fatty acid--CoA ligase</fullName>
    </submittedName>
</protein>
<dbReference type="SUPFAM" id="SSF56801">
    <property type="entry name" value="Acetyl-CoA synthetase-like"/>
    <property type="match status" value="1"/>
</dbReference>
<gene>
    <name evidence="5" type="ORF">NQU54_40725</name>
</gene>
<feature type="domain" description="AMP-binding enzyme C-terminal" evidence="4">
    <location>
        <begin position="448"/>
        <end position="523"/>
    </location>
</feature>
<reference evidence="5" key="1">
    <citation type="submission" date="2022-06" db="EMBL/GenBank/DDBJ databases">
        <title>WGS of actinobacteria.</title>
        <authorList>
            <person name="Thawai C."/>
        </authorList>
    </citation>
    <scope>NUCLEOTIDE SEQUENCE</scope>
    <source>
        <strain evidence="5">DSM 42010</strain>
    </source>
</reference>
<dbReference type="Gene3D" id="3.40.50.12780">
    <property type="entry name" value="N-terminal domain of ligase-like"/>
    <property type="match status" value="1"/>
</dbReference>
<evidence type="ECO:0000259" key="4">
    <source>
        <dbReference type="Pfam" id="PF13193"/>
    </source>
</evidence>
<dbReference type="InterPro" id="IPR020845">
    <property type="entry name" value="AMP-binding_CS"/>
</dbReference>
<evidence type="ECO:0000313" key="6">
    <source>
        <dbReference type="Proteomes" id="UP001142400"/>
    </source>
</evidence>
<dbReference type="RefSeq" id="WP_257635411.1">
    <property type="nucleotide sequence ID" value="NZ_JANIIC010000072.1"/>
</dbReference>
<dbReference type="InterPro" id="IPR042099">
    <property type="entry name" value="ANL_N_sf"/>
</dbReference>
<comment type="caution">
    <text evidence="5">The sequence shown here is derived from an EMBL/GenBank/DDBJ whole genome shotgun (WGS) entry which is preliminary data.</text>
</comment>
<dbReference type="PANTHER" id="PTHR43767">
    <property type="entry name" value="LONG-CHAIN-FATTY-ACID--COA LIGASE"/>
    <property type="match status" value="1"/>
</dbReference>
<evidence type="ECO:0000256" key="1">
    <source>
        <dbReference type="ARBA" id="ARBA00006432"/>
    </source>
</evidence>
<keyword evidence="2 5" id="KW-0436">Ligase</keyword>
<dbReference type="PANTHER" id="PTHR43767:SF11">
    <property type="entry name" value="MEDIUM-CHAIN-FATTY-ACID--COA LIGASE"/>
    <property type="match status" value="1"/>
</dbReference>
<dbReference type="NCBIfam" id="NF004837">
    <property type="entry name" value="PRK06187.1"/>
    <property type="match status" value="1"/>
</dbReference>
<sequence>MRSTMQEGQLTLSRLVDYSRRVFADTTVSTWNGAELETVTFGQIGDRAAQFAHALAKLGVAPGDRVATFLWNNDAHQVAYGAVPAMGAVLHTINLRISAEQAVYVIRHADDKVIVVDATVAPMLARYMASTPNVEHVIVANGPASAFDAPAGVTVHQLDELIAGEPTSYAWPELSERAAAAMCYTSGTTGDPKGVVYSHRSCWLHAMQVCMRSGMGLAQGDSVLAVVPMFHAMSWGIPYAAMMAGAALVMPGRFLQPEPLLAMMAAGRPTFAAAVPSIWQGVSAQLDVVPQDISHLRAIFVGGSAVPHAMIRKFDGYRAPITHGWGMTETSPLGSVAHPPAGLDDERAFGYRVTQGRILPAMEARLIGEDGSEQPWDGDSVGELEVRGPWVTGAYYSPDGAVADDSKFHDGWLRTGDVAHITSDGYLTLVDRTKDLIKTGGEWISSVELENLVMSSPAVIEAAVVAVPDEKWGERPFVLAVVKDPADRDARKHRAFLAATLPRWQLPERWAFVEEVPKTSVGKFNKMAIRASYAEGAYEVVEARD</sequence>
<dbReference type="FunFam" id="3.30.300.30:FF:000008">
    <property type="entry name" value="2,3-dihydroxybenzoate-AMP ligase"/>
    <property type="match status" value="1"/>
</dbReference>
<accession>A0A9X2M3Y5</accession>
<dbReference type="InterPro" id="IPR000873">
    <property type="entry name" value="AMP-dep_synth/lig_dom"/>
</dbReference>
<organism evidence="5 6">
    <name type="scientific">Streptomyces malaysiensis subsp. samsunensis</name>
    <dbReference type="NCBI Taxonomy" id="459658"/>
    <lineage>
        <taxon>Bacteria</taxon>
        <taxon>Bacillati</taxon>
        <taxon>Actinomycetota</taxon>
        <taxon>Actinomycetes</taxon>
        <taxon>Kitasatosporales</taxon>
        <taxon>Streptomycetaceae</taxon>
        <taxon>Streptomyces</taxon>
        <taxon>Streptomyces violaceusniger group</taxon>
    </lineage>
</organism>
<dbReference type="Pfam" id="PF13193">
    <property type="entry name" value="AMP-binding_C"/>
    <property type="match status" value="1"/>
</dbReference>
<dbReference type="Proteomes" id="UP001142400">
    <property type="component" value="Unassembled WGS sequence"/>
</dbReference>
<dbReference type="GO" id="GO:0016877">
    <property type="term" value="F:ligase activity, forming carbon-sulfur bonds"/>
    <property type="evidence" value="ECO:0007669"/>
    <property type="project" value="UniProtKB-ARBA"/>
</dbReference>
<name>A0A9X2M3Y5_STRMQ</name>
<dbReference type="PROSITE" id="PS00455">
    <property type="entry name" value="AMP_BINDING"/>
    <property type="match status" value="1"/>
</dbReference>